<gene>
    <name evidence="3" type="ORF">HV077_03855</name>
</gene>
<evidence type="ECO:0000313" key="4">
    <source>
        <dbReference type="Proteomes" id="UP000591803"/>
    </source>
</evidence>
<keyword evidence="2" id="KW-0812">Transmembrane</keyword>
<feature type="transmembrane region" description="Helical" evidence="2">
    <location>
        <begin position="6"/>
        <end position="23"/>
    </location>
</feature>
<evidence type="ECO:0000313" key="3">
    <source>
        <dbReference type="EMBL" id="MBA8061556.1"/>
    </source>
</evidence>
<comment type="caution">
    <text evidence="3">The sequence shown here is derived from an EMBL/GenBank/DDBJ whole genome shotgun (WGS) entry which is preliminary data.</text>
</comment>
<name>A0A7W3D297_CITFR</name>
<organism evidence="3 4">
    <name type="scientific">Citrobacter freundii</name>
    <dbReference type="NCBI Taxonomy" id="546"/>
    <lineage>
        <taxon>Bacteria</taxon>
        <taxon>Pseudomonadati</taxon>
        <taxon>Pseudomonadota</taxon>
        <taxon>Gammaproteobacteria</taxon>
        <taxon>Enterobacterales</taxon>
        <taxon>Enterobacteriaceae</taxon>
        <taxon>Citrobacter</taxon>
        <taxon>Citrobacter freundii complex</taxon>
    </lineage>
</organism>
<dbReference type="EMBL" id="JABXRI010000001">
    <property type="protein sequence ID" value="MBA8061556.1"/>
    <property type="molecule type" value="Genomic_DNA"/>
</dbReference>
<feature type="transmembrane region" description="Helical" evidence="2">
    <location>
        <begin position="35"/>
        <end position="53"/>
    </location>
</feature>
<evidence type="ECO:0000256" key="1">
    <source>
        <dbReference type="SAM" id="MobiDB-lite"/>
    </source>
</evidence>
<evidence type="ECO:0000256" key="2">
    <source>
        <dbReference type="SAM" id="Phobius"/>
    </source>
</evidence>
<dbReference type="Proteomes" id="UP000591803">
    <property type="component" value="Unassembled WGS sequence"/>
</dbReference>
<sequence>MEKIITIIAAIAGIAFWVGLINPKWVFMPNRKKSSIVYLAICLITAAAGANLYPTQKPATPVTNTEADASNTASASEIPQQPAKPVASDAGVIDYSEVTKDLPAHLAKELGKLNLSVVPVMQDKTLVVAFNFDNIEELQARSAVQTVCYTYFNTSNKQRAWKAGTVEKVFITNDILTKGFVFNGGDKSCDEWAKKAGDDGDKFLNEKLQKSRFVAINNK</sequence>
<feature type="region of interest" description="Disordered" evidence="1">
    <location>
        <begin position="59"/>
        <end position="85"/>
    </location>
</feature>
<keyword evidence="2" id="KW-1133">Transmembrane helix</keyword>
<dbReference type="RefSeq" id="WP_115259768.1">
    <property type="nucleotide sequence ID" value="NZ_CP056395.1"/>
</dbReference>
<feature type="compositionally biased region" description="Polar residues" evidence="1">
    <location>
        <begin position="59"/>
        <end position="79"/>
    </location>
</feature>
<accession>A0A7W3D297</accession>
<proteinExistence type="predicted"/>
<reference evidence="3 4" key="1">
    <citation type="submission" date="2020-06" db="EMBL/GenBank/DDBJ databases">
        <title>REHAB project genomes.</title>
        <authorList>
            <person name="Shaw L.P."/>
        </authorList>
    </citation>
    <scope>NUCLEOTIDE SEQUENCE [LARGE SCALE GENOMIC DNA]</scope>
    <source>
        <strain evidence="3 4">RHBSTW-00116</strain>
    </source>
</reference>
<protein>
    <submittedName>
        <fullName evidence="3">Uncharacterized protein</fullName>
    </submittedName>
</protein>
<keyword evidence="2" id="KW-0472">Membrane</keyword>
<dbReference type="AlphaFoldDB" id="A0A7W3D297"/>